<protein>
    <submittedName>
        <fullName evidence="1">8339_t:CDS:1</fullName>
    </submittedName>
</protein>
<keyword evidence="2" id="KW-1185">Reference proteome</keyword>
<sequence>CEALEPIQILDLLELVIKDSTNNETYTEIVTISQPYTPALLKICDEIIVNTYDVSSEKKCLYSRSSFWEFLSKSNIEKGLHNIKENTNGLEAKLANVHFKIFTVETDYANNDHRYRSLAQVLNTLDSYLYGQGCAVAEGDSAITLLQTGLIQTKQLLLAGGLVLTDAELSAYKELSKEVSQLKTGFSEIILVQSEKFRNNKHLLTLTDAYELYFDKKYTTSVEFASLNYEKLLLCVN</sequence>
<dbReference type="Proteomes" id="UP001153678">
    <property type="component" value="Unassembled WGS sequence"/>
</dbReference>
<organism evidence="1 2">
    <name type="scientific">Funneliformis geosporum</name>
    <dbReference type="NCBI Taxonomy" id="1117311"/>
    <lineage>
        <taxon>Eukaryota</taxon>
        <taxon>Fungi</taxon>
        <taxon>Fungi incertae sedis</taxon>
        <taxon>Mucoromycota</taxon>
        <taxon>Glomeromycotina</taxon>
        <taxon>Glomeromycetes</taxon>
        <taxon>Glomerales</taxon>
        <taxon>Glomeraceae</taxon>
        <taxon>Funneliformis</taxon>
    </lineage>
</organism>
<accession>A0A9W4T0F0</accession>
<name>A0A9W4T0F0_9GLOM</name>
<gene>
    <name evidence="1" type="ORF">FWILDA_LOCUS13136</name>
</gene>
<proteinExistence type="predicted"/>
<feature type="non-terminal residue" evidence="1">
    <location>
        <position position="1"/>
    </location>
</feature>
<evidence type="ECO:0000313" key="1">
    <source>
        <dbReference type="EMBL" id="CAI2187550.1"/>
    </source>
</evidence>
<evidence type="ECO:0000313" key="2">
    <source>
        <dbReference type="Proteomes" id="UP001153678"/>
    </source>
</evidence>
<dbReference type="AlphaFoldDB" id="A0A9W4T0F0"/>
<dbReference type="EMBL" id="CAMKVN010004689">
    <property type="protein sequence ID" value="CAI2187550.1"/>
    <property type="molecule type" value="Genomic_DNA"/>
</dbReference>
<comment type="caution">
    <text evidence="1">The sequence shown here is derived from an EMBL/GenBank/DDBJ whole genome shotgun (WGS) entry which is preliminary data.</text>
</comment>
<reference evidence="1" key="1">
    <citation type="submission" date="2022-08" db="EMBL/GenBank/DDBJ databases">
        <authorList>
            <person name="Kallberg Y."/>
            <person name="Tangrot J."/>
            <person name="Rosling A."/>
        </authorList>
    </citation>
    <scope>NUCLEOTIDE SEQUENCE</scope>
    <source>
        <strain evidence="1">Wild A</strain>
    </source>
</reference>